<accession>A0ABY8NIW3</accession>
<dbReference type="EMBL" id="CP118605">
    <property type="protein sequence ID" value="WGL18379.1"/>
    <property type="molecule type" value="Genomic_DNA"/>
</dbReference>
<evidence type="ECO:0000313" key="1">
    <source>
        <dbReference type="EMBL" id="WGL18379.1"/>
    </source>
</evidence>
<sequence length="41" mass="4724">MRAKNVNTASFLYLHHNEFINVADNEPTGLARAQLIGRERR</sequence>
<proteinExistence type="predicted"/>
<keyword evidence="2" id="KW-1185">Reference proteome</keyword>
<protein>
    <submittedName>
        <fullName evidence="1">Uncharacterized protein</fullName>
    </submittedName>
</protein>
<evidence type="ECO:0000313" key="2">
    <source>
        <dbReference type="Proteomes" id="UP001236500"/>
    </source>
</evidence>
<dbReference type="RefSeq" id="WP_280322363.1">
    <property type="nucleotide sequence ID" value="NZ_CP118605.1"/>
</dbReference>
<gene>
    <name evidence="1" type="ORF">PVT68_08795</name>
</gene>
<name>A0ABY8NIW3_9GAMM</name>
<reference evidence="1 2" key="1">
    <citation type="submission" date="2023-02" db="EMBL/GenBank/DDBJ databases">
        <title>Description and genomic characterization of Microbulbifer bruguierae sp. nov., isolated from the sediment of mangrove plant Bruguiera sexangula.</title>
        <authorList>
            <person name="Long M."/>
        </authorList>
    </citation>
    <scope>NUCLEOTIDE SEQUENCE [LARGE SCALE GENOMIC DNA]</scope>
    <source>
        <strain evidence="1 2">H12</strain>
    </source>
</reference>
<organism evidence="1 2">
    <name type="scientific">Microbulbifer bruguierae</name>
    <dbReference type="NCBI Taxonomy" id="3029061"/>
    <lineage>
        <taxon>Bacteria</taxon>
        <taxon>Pseudomonadati</taxon>
        <taxon>Pseudomonadota</taxon>
        <taxon>Gammaproteobacteria</taxon>
        <taxon>Cellvibrionales</taxon>
        <taxon>Microbulbiferaceae</taxon>
        <taxon>Microbulbifer</taxon>
    </lineage>
</organism>
<dbReference type="Proteomes" id="UP001236500">
    <property type="component" value="Chromosome"/>
</dbReference>